<feature type="domain" description="RRM" evidence="6">
    <location>
        <begin position="75"/>
        <end position="147"/>
    </location>
</feature>
<dbReference type="CDD" id="cd00590">
    <property type="entry name" value="RRM_SF"/>
    <property type="match status" value="3"/>
</dbReference>
<feature type="compositionally biased region" description="Low complexity" evidence="5">
    <location>
        <begin position="885"/>
        <end position="918"/>
    </location>
</feature>
<name>A0ABP0UTX8_9BRYO</name>
<dbReference type="SMART" id="SM00361">
    <property type="entry name" value="RRM_1"/>
    <property type="match status" value="2"/>
</dbReference>
<feature type="compositionally biased region" description="Pro residues" evidence="5">
    <location>
        <begin position="866"/>
        <end position="884"/>
    </location>
</feature>
<feature type="region of interest" description="Disordered" evidence="5">
    <location>
        <begin position="454"/>
        <end position="547"/>
    </location>
</feature>
<feature type="compositionally biased region" description="Low complexity" evidence="5">
    <location>
        <begin position="849"/>
        <end position="865"/>
    </location>
</feature>
<dbReference type="Gene3D" id="3.30.70.330">
    <property type="match status" value="3"/>
</dbReference>
<sequence length="1069" mass="114595">MQFRPDGGDAGFDARRAAAAAASSFSGAPPLRGGFPVDYGPRADDRRLGLASPVSKTVSYSGNSKGEEDDALPSRHLWVGNVSQEVSEAILKEKFSQFGEVDNVTVYSSRNYAFVNFVNQEEAVEAKNLLHGVMLGGLAMRIEFAKGARQSRHLWVGGIGQNVTKEQIEVEFKRFGLLEDFKLLRERSCAFVDYVRMEDAVAAVEALNRKRIGEDTLRVDFGKSSTQKRVVGGMGSSSGEGRGKADKDGGPSEVLWVGFPLLSNVDEEGLKRAFLPFGEIERIKTFPGRTYAFVQFKSVEDATRAKDNLEGKLFNDPRVHIRFSKSEIGPVDNPRDTPRNMDNLLLPSSRWVGDGQGPRGPLAGGEQFSSPGRPSNTSSLRAGGLRPEYRPESFMAGPTARASTRNSGRDGRMEDIDYLRRAPGGESDIQLPFDDGWDLPDEDVVPREAKRLRMFPGVGSEPPGFDTRYEPHQLGGSNGSNHSGSGGPAGYGNTRLLSTGDYSHGLGPRPRGGTARTEGVHPPLDNLRVSMGHGSGPSPGLAVPQYGKQNGYGGESGAAAAAAGAAVAAEGWQWHGTIAKGGTPVCRARCLPVGKGIDVTVPDVVNCTARTDLDMLAKHVFQAGDFGVVFFVPEGDPDVPPYQDFMHYLGEKHRAGVAKLADGTSLFLVPPSEFSERVLKVPGQNCLFGVVLKFMQQAPGPNFTPPPHQQQAPSLPQHPSAFPQQQQLLSQHVPSQQSPFLQQVSAPMMNAPPTQGPSGFQGSMQVSPLQGQPLNVANASPAQLTPSQLASIATMPGGLTPELIASLTALLPQNSTDGNTPLLPVSGGQSTYSGNGGMSLGSIPTSPAMSGSQMQQGYGYVGQQFIPPPQIPRPPQQPVAPAPQQPVGSAPQQPHYQQQPTSHSPTSSLPPQHHPLQPQQALTPQLQPLMQSLPQQQQSQSELPHYGQLFQPQWGQSSSSQLQPSSLSHPQPHQLPQPPQPQPQAQPQQQQIPQSITQVQHQQVLPRSQGTSWENGATHGTIAADLQGASQNQGVGEPDAQQKRFQATLQLAAALLQQMQQQQGKPQAE</sequence>
<accession>A0ABP0UTX8</accession>
<keyword evidence="3" id="KW-0539">Nucleus</keyword>
<feature type="region of interest" description="Disordered" evidence="5">
    <location>
        <begin position="950"/>
        <end position="1043"/>
    </location>
</feature>
<feature type="compositionally biased region" description="Low complexity" evidence="5">
    <location>
        <begin position="951"/>
        <end position="972"/>
    </location>
</feature>
<organism evidence="7 8">
    <name type="scientific">Sphagnum troendelagicum</name>
    <dbReference type="NCBI Taxonomy" id="128251"/>
    <lineage>
        <taxon>Eukaryota</taxon>
        <taxon>Viridiplantae</taxon>
        <taxon>Streptophyta</taxon>
        <taxon>Embryophyta</taxon>
        <taxon>Bryophyta</taxon>
        <taxon>Sphagnophytina</taxon>
        <taxon>Sphagnopsida</taxon>
        <taxon>Sphagnales</taxon>
        <taxon>Sphagnaceae</taxon>
        <taxon>Sphagnum</taxon>
    </lineage>
</organism>
<keyword evidence="8" id="KW-1185">Reference proteome</keyword>
<feature type="compositionally biased region" description="Polar residues" evidence="5">
    <location>
        <begin position="722"/>
        <end position="745"/>
    </location>
</feature>
<feature type="region of interest" description="Disordered" evidence="5">
    <location>
        <begin position="228"/>
        <end position="249"/>
    </location>
</feature>
<dbReference type="InterPro" id="IPR003954">
    <property type="entry name" value="RRM_euk-type"/>
</dbReference>
<feature type="compositionally biased region" description="Polar residues" evidence="5">
    <location>
        <begin position="1005"/>
        <end position="1015"/>
    </location>
</feature>
<dbReference type="PANTHER" id="PTHR23189">
    <property type="entry name" value="RNA RECOGNITION MOTIF-CONTAINING"/>
    <property type="match status" value="1"/>
</dbReference>
<reference evidence="7" key="1">
    <citation type="submission" date="2024-02" db="EMBL/GenBank/DDBJ databases">
        <authorList>
            <consortium name="ELIXIR-Norway"/>
            <consortium name="Elixir Norway"/>
        </authorList>
    </citation>
    <scope>NUCLEOTIDE SEQUENCE</scope>
</reference>
<feature type="region of interest" description="Disordered" evidence="5">
    <location>
        <begin position="818"/>
        <end position="918"/>
    </location>
</feature>
<feature type="domain" description="RRM" evidence="6">
    <location>
        <begin position="152"/>
        <end position="224"/>
    </location>
</feature>
<keyword evidence="2 4" id="KW-0694">RNA-binding</keyword>
<feature type="region of interest" description="Disordered" evidence="5">
    <location>
        <begin position="699"/>
        <end position="768"/>
    </location>
</feature>
<dbReference type="PROSITE" id="PS50102">
    <property type="entry name" value="RRM"/>
    <property type="match status" value="3"/>
</dbReference>
<feature type="domain" description="RRM" evidence="6">
    <location>
        <begin position="252"/>
        <end position="326"/>
    </location>
</feature>
<protein>
    <recommendedName>
        <fullName evidence="6">RRM domain-containing protein</fullName>
    </recommendedName>
</protein>
<evidence type="ECO:0000256" key="3">
    <source>
        <dbReference type="ARBA" id="ARBA00023242"/>
    </source>
</evidence>
<evidence type="ECO:0000313" key="8">
    <source>
        <dbReference type="Proteomes" id="UP001497512"/>
    </source>
</evidence>
<evidence type="ECO:0000259" key="6">
    <source>
        <dbReference type="PROSITE" id="PS50102"/>
    </source>
</evidence>
<evidence type="ECO:0000256" key="2">
    <source>
        <dbReference type="ARBA" id="ARBA00022884"/>
    </source>
</evidence>
<dbReference type="EMBL" id="OZ019898">
    <property type="protein sequence ID" value="CAK9229092.1"/>
    <property type="molecule type" value="Genomic_DNA"/>
</dbReference>
<proteinExistence type="predicted"/>
<dbReference type="Pfam" id="PF00076">
    <property type="entry name" value="RRM_1"/>
    <property type="match status" value="3"/>
</dbReference>
<dbReference type="InterPro" id="IPR012921">
    <property type="entry name" value="SPOC_C"/>
</dbReference>
<evidence type="ECO:0000256" key="1">
    <source>
        <dbReference type="ARBA" id="ARBA00004123"/>
    </source>
</evidence>
<dbReference type="SMART" id="SM00360">
    <property type="entry name" value="RRM"/>
    <property type="match status" value="3"/>
</dbReference>
<feature type="compositionally biased region" description="Pro residues" evidence="5">
    <location>
        <begin position="973"/>
        <end position="984"/>
    </location>
</feature>
<feature type="compositionally biased region" description="Polar residues" evidence="5">
    <location>
        <begin position="752"/>
        <end position="768"/>
    </location>
</feature>
<evidence type="ECO:0000256" key="4">
    <source>
        <dbReference type="PROSITE-ProRule" id="PRU00176"/>
    </source>
</evidence>
<gene>
    <name evidence="7" type="ORF">CSSPTR1EN2_LOCUS19560</name>
</gene>
<dbReference type="InterPro" id="IPR012677">
    <property type="entry name" value="Nucleotide-bd_a/b_plait_sf"/>
</dbReference>
<comment type="subcellular location">
    <subcellularLocation>
        <location evidence="1">Nucleus</location>
    </subcellularLocation>
</comment>
<dbReference type="InterPro" id="IPR035979">
    <property type="entry name" value="RBD_domain_sf"/>
</dbReference>
<evidence type="ECO:0000313" key="7">
    <source>
        <dbReference type="EMBL" id="CAK9229092.1"/>
    </source>
</evidence>
<dbReference type="CDD" id="cd21546">
    <property type="entry name" value="SPOC_FPA-like"/>
    <property type="match status" value="1"/>
</dbReference>
<feature type="region of interest" description="Disordered" evidence="5">
    <location>
        <begin position="348"/>
        <end position="411"/>
    </location>
</feature>
<dbReference type="SUPFAM" id="SSF54928">
    <property type="entry name" value="RNA-binding domain, RBD"/>
    <property type="match status" value="3"/>
</dbReference>
<dbReference type="Pfam" id="PF07744">
    <property type="entry name" value="SPOC"/>
    <property type="match status" value="1"/>
</dbReference>
<dbReference type="InterPro" id="IPR000504">
    <property type="entry name" value="RRM_dom"/>
</dbReference>
<dbReference type="Proteomes" id="UP001497512">
    <property type="component" value="Chromosome 6"/>
</dbReference>
<feature type="compositionally biased region" description="Low complexity" evidence="5">
    <location>
        <begin position="985"/>
        <end position="1003"/>
    </location>
</feature>
<evidence type="ECO:0000256" key="5">
    <source>
        <dbReference type="SAM" id="MobiDB-lite"/>
    </source>
</evidence>
<feature type="compositionally biased region" description="Polar residues" evidence="5">
    <location>
        <begin position="367"/>
        <end position="380"/>
    </location>
</feature>